<evidence type="ECO:0000313" key="6">
    <source>
        <dbReference type="Proteomes" id="UP000250140"/>
    </source>
</evidence>
<dbReference type="SMART" id="SM00829">
    <property type="entry name" value="PKS_ER"/>
    <property type="match status" value="1"/>
</dbReference>
<feature type="region of interest" description="Disordered" evidence="3">
    <location>
        <begin position="1"/>
        <end position="31"/>
    </location>
</feature>
<dbReference type="Gene3D" id="3.90.180.10">
    <property type="entry name" value="Medium-chain alcohol dehydrogenases, catalytic domain"/>
    <property type="match status" value="2"/>
</dbReference>
<name>A0A8E2JQ49_9PEZI</name>
<keyword evidence="2" id="KW-0560">Oxidoreductase</keyword>
<dbReference type="SUPFAM" id="SSF51735">
    <property type="entry name" value="NAD(P)-binding Rossmann-fold domains"/>
    <property type="match status" value="1"/>
</dbReference>
<reference evidence="5 6" key="1">
    <citation type="journal article" date="2016" name="Nat. Commun.">
        <title>Ectomycorrhizal ecology is imprinted in the genome of the dominant symbiotic fungus Cenococcum geophilum.</title>
        <authorList>
            <consortium name="DOE Joint Genome Institute"/>
            <person name="Peter M."/>
            <person name="Kohler A."/>
            <person name="Ohm R.A."/>
            <person name="Kuo A."/>
            <person name="Krutzmann J."/>
            <person name="Morin E."/>
            <person name="Arend M."/>
            <person name="Barry K.W."/>
            <person name="Binder M."/>
            <person name="Choi C."/>
            <person name="Clum A."/>
            <person name="Copeland A."/>
            <person name="Grisel N."/>
            <person name="Haridas S."/>
            <person name="Kipfer T."/>
            <person name="LaButti K."/>
            <person name="Lindquist E."/>
            <person name="Lipzen A."/>
            <person name="Maire R."/>
            <person name="Meier B."/>
            <person name="Mihaltcheva S."/>
            <person name="Molinier V."/>
            <person name="Murat C."/>
            <person name="Poggeler S."/>
            <person name="Quandt C.A."/>
            <person name="Sperisen C."/>
            <person name="Tritt A."/>
            <person name="Tisserant E."/>
            <person name="Crous P.W."/>
            <person name="Henrissat B."/>
            <person name="Nehls U."/>
            <person name="Egli S."/>
            <person name="Spatafora J.W."/>
            <person name="Grigoriev I.V."/>
            <person name="Martin F.M."/>
        </authorList>
    </citation>
    <scope>NUCLEOTIDE SEQUENCE [LARGE SCALE GENOMIC DNA]</scope>
    <source>
        <strain evidence="5 6">CBS 207.34</strain>
    </source>
</reference>
<dbReference type="SUPFAM" id="SSF50129">
    <property type="entry name" value="GroES-like"/>
    <property type="match status" value="1"/>
</dbReference>
<feature type="domain" description="Enoyl reductase (ER)" evidence="4">
    <location>
        <begin position="14"/>
        <end position="268"/>
    </location>
</feature>
<accession>A0A8E2JQ49</accession>
<dbReference type="InterPro" id="IPR020843">
    <property type="entry name" value="ER"/>
</dbReference>
<dbReference type="Pfam" id="PF13602">
    <property type="entry name" value="ADH_zinc_N_2"/>
    <property type="match status" value="1"/>
</dbReference>
<organism evidence="5 6">
    <name type="scientific">Glonium stellatum</name>
    <dbReference type="NCBI Taxonomy" id="574774"/>
    <lineage>
        <taxon>Eukaryota</taxon>
        <taxon>Fungi</taxon>
        <taxon>Dikarya</taxon>
        <taxon>Ascomycota</taxon>
        <taxon>Pezizomycotina</taxon>
        <taxon>Dothideomycetes</taxon>
        <taxon>Pleosporomycetidae</taxon>
        <taxon>Gloniales</taxon>
        <taxon>Gloniaceae</taxon>
        <taxon>Glonium</taxon>
    </lineage>
</organism>
<dbReference type="Gene3D" id="3.40.50.720">
    <property type="entry name" value="NAD(P)-binding Rossmann-like Domain"/>
    <property type="match status" value="2"/>
</dbReference>
<evidence type="ECO:0000259" key="4">
    <source>
        <dbReference type="SMART" id="SM00829"/>
    </source>
</evidence>
<evidence type="ECO:0000256" key="1">
    <source>
        <dbReference type="ARBA" id="ARBA00022857"/>
    </source>
</evidence>
<sequence length="271" mass="29463">MSALRVQDIKDGKGPASSLFMSSETPRPVPNTGEALIKRSGNYPVPSQACKILGVEFSGTIVKVCDGKEKDNFVVGYEVFGLTYGGAYAEFVSVSTKMLIHKPNEISWEAAAGILEAWITAIQTMYFVANFAAGKSIPWHAGASSVSTAGIQLSKAYGESTIYTTAEKLLEATGGKEVDIIINFIEQSYFYRNLDSIALDGRIVIMGLLSGSEVPGRLDLQVFLVELALPKFANGTFRVPVEKIFDWKDIQETHALMESNMTKGKIICVVK</sequence>
<dbReference type="InterPro" id="IPR036291">
    <property type="entry name" value="NAD(P)-bd_dom_sf"/>
</dbReference>
<dbReference type="GO" id="GO:0016651">
    <property type="term" value="F:oxidoreductase activity, acting on NAD(P)H"/>
    <property type="evidence" value="ECO:0007669"/>
    <property type="project" value="TreeGrafter"/>
</dbReference>
<dbReference type="Proteomes" id="UP000250140">
    <property type="component" value="Unassembled WGS sequence"/>
</dbReference>
<dbReference type="InterPro" id="IPR011032">
    <property type="entry name" value="GroES-like_sf"/>
</dbReference>
<dbReference type="GO" id="GO:0070402">
    <property type="term" value="F:NADPH binding"/>
    <property type="evidence" value="ECO:0007669"/>
    <property type="project" value="TreeGrafter"/>
</dbReference>
<evidence type="ECO:0000256" key="3">
    <source>
        <dbReference type="SAM" id="MobiDB-lite"/>
    </source>
</evidence>
<dbReference type="PANTHER" id="PTHR48106:SF18">
    <property type="entry name" value="QUINONE OXIDOREDUCTASE PIG3"/>
    <property type="match status" value="1"/>
</dbReference>
<protein>
    <submittedName>
        <fullName evidence="5">GroES-like protein</fullName>
    </submittedName>
</protein>
<keyword evidence="6" id="KW-1185">Reference proteome</keyword>
<proteinExistence type="predicted"/>
<dbReference type="EMBL" id="KV750295">
    <property type="protein sequence ID" value="OCL05403.1"/>
    <property type="molecule type" value="Genomic_DNA"/>
</dbReference>
<evidence type="ECO:0000313" key="5">
    <source>
        <dbReference type="EMBL" id="OCL05403.1"/>
    </source>
</evidence>
<keyword evidence="1" id="KW-0521">NADP</keyword>
<gene>
    <name evidence="5" type="ORF">AOQ84DRAFT_399587</name>
</gene>
<dbReference type="AlphaFoldDB" id="A0A8E2JQ49"/>
<evidence type="ECO:0000256" key="2">
    <source>
        <dbReference type="ARBA" id="ARBA00023002"/>
    </source>
</evidence>
<dbReference type="OrthoDB" id="203908at2759"/>
<dbReference type="PANTHER" id="PTHR48106">
    <property type="entry name" value="QUINONE OXIDOREDUCTASE PIG3-RELATED"/>
    <property type="match status" value="1"/>
</dbReference>